<evidence type="ECO:0000256" key="2">
    <source>
        <dbReference type="ARBA" id="ARBA00023043"/>
    </source>
</evidence>
<gene>
    <name evidence="5" type="ORF">PENPOL_c020G01529</name>
</gene>
<dbReference type="Proteomes" id="UP000191408">
    <property type="component" value="Unassembled WGS sequence"/>
</dbReference>
<dbReference type="PANTHER" id="PTHR24198:SF165">
    <property type="entry name" value="ANKYRIN REPEAT-CONTAINING PROTEIN-RELATED"/>
    <property type="match status" value="1"/>
</dbReference>
<feature type="compositionally biased region" description="Gly residues" evidence="4">
    <location>
        <begin position="550"/>
        <end position="560"/>
    </location>
</feature>
<evidence type="ECO:0000313" key="6">
    <source>
        <dbReference type="Proteomes" id="UP000191408"/>
    </source>
</evidence>
<dbReference type="AlphaFoldDB" id="A0A1V6N812"/>
<keyword evidence="2 3" id="KW-0040">ANK repeat</keyword>
<dbReference type="InterPro" id="IPR036770">
    <property type="entry name" value="Ankyrin_rpt-contain_sf"/>
</dbReference>
<sequence length="566" mass="62359">MAESNSPTLNHLEPPESPSQIIGKRRNRLVSIIKQNNISLLRQFIASCSPDDVIAPGTAYLDDTLFNAASYGSPEALRILLGVYTAAPEIVKKFNPNFRLLLDACGTANIDIVRFILDSHNDPENPLPLGSVDLHQRDDFGDTPILAAARSLIYPDEDANEVEDEGLDRNEWIWNRITRSHQLINLLLDRGCSATDINPPLPNDLSPWENQVQDSVIGLSVSRGTGPLIQRLVDSGADIYLKHQYLHDPSVPLQSNTTNTRTHDVTTLHLASLFYNSDAVKLLLNHQNHKANGNADLTSSCDSEGRFPLHWAASGSAESDCRILYKQLKIRETLRLLLDHDSTGINLVDKTGSTPLHYAASSHARCGYTQYAELAIRNLLEYKADPRIPDGSGRTILHLLGYNSHQGDPIDTTLLESILSHGANINHTDNNGKTALHTFPQNLRQVSAAKFLIEHGADFRARNALRETPFHAAARGHLSDHVRRDGRDTEVTTANKIRLQDEIILALKNAAGEDAAMLMNQPNAEGKTPRGLLEETRNRWQGIAQRISGPGTGRGRGRGQPVGAYS</sequence>
<dbReference type="SUPFAM" id="SSF48403">
    <property type="entry name" value="Ankyrin repeat"/>
    <property type="match status" value="1"/>
</dbReference>
<name>A0A1V6N812_PENPO</name>
<dbReference type="Gene3D" id="1.25.40.20">
    <property type="entry name" value="Ankyrin repeat-containing domain"/>
    <property type="match status" value="1"/>
</dbReference>
<feature type="region of interest" description="Disordered" evidence="4">
    <location>
        <begin position="1"/>
        <end position="20"/>
    </location>
</feature>
<evidence type="ECO:0000256" key="4">
    <source>
        <dbReference type="SAM" id="MobiDB-lite"/>
    </source>
</evidence>
<dbReference type="InterPro" id="IPR002110">
    <property type="entry name" value="Ankyrin_rpt"/>
</dbReference>
<dbReference type="OrthoDB" id="823504at2759"/>
<evidence type="ECO:0000256" key="1">
    <source>
        <dbReference type="ARBA" id="ARBA00022737"/>
    </source>
</evidence>
<keyword evidence="6" id="KW-1185">Reference proteome</keyword>
<dbReference type="PROSITE" id="PS50088">
    <property type="entry name" value="ANK_REPEAT"/>
    <property type="match status" value="2"/>
</dbReference>
<keyword evidence="1" id="KW-0677">Repeat</keyword>
<protein>
    <submittedName>
        <fullName evidence="5">Uncharacterized protein</fullName>
    </submittedName>
</protein>
<dbReference type="PANTHER" id="PTHR24198">
    <property type="entry name" value="ANKYRIN REPEAT AND PROTEIN KINASE DOMAIN-CONTAINING PROTEIN"/>
    <property type="match status" value="1"/>
</dbReference>
<dbReference type="SMART" id="SM00248">
    <property type="entry name" value="ANK"/>
    <property type="match status" value="8"/>
</dbReference>
<dbReference type="GO" id="GO:0005737">
    <property type="term" value="C:cytoplasm"/>
    <property type="evidence" value="ECO:0007669"/>
    <property type="project" value="TreeGrafter"/>
</dbReference>
<feature type="repeat" description="ANK" evidence="3">
    <location>
        <begin position="431"/>
        <end position="464"/>
    </location>
</feature>
<feature type="region of interest" description="Disordered" evidence="4">
    <location>
        <begin position="545"/>
        <end position="566"/>
    </location>
</feature>
<proteinExistence type="predicted"/>
<accession>A0A1V6N812</accession>
<feature type="repeat" description="ANK" evidence="3">
    <location>
        <begin position="392"/>
        <end position="430"/>
    </location>
</feature>
<evidence type="ECO:0000256" key="3">
    <source>
        <dbReference type="PROSITE-ProRule" id="PRU00023"/>
    </source>
</evidence>
<comment type="caution">
    <text evidence="5">The sequence shown here is derived from an EMBL/GenBank/DDBJ whole genome shotgun (WGS) entry which is preliminary data.</text>
</comment>
<dbReference type="Pfam" id="PF12796">
    <property type="entry name" value="Ank_2"/>
    <property type="match status" value="2"/>
</dbReference>
<reference evidence="6" key="1">
    <citation type="journal article" date="2017" name="Nat. Microbiol.">
        <title>Global analysis of biosynthetic gene clusters reveals vast potential of secondary metabolite production in Penicillium species.</title>
        <authorList>
            <person name="Nielsen J.C."/>
            <person name="Grijseels S."/>
            <person name="Prigent S."/>
            <person name="Ji B."/>
            <person name="Dainat J."/>
            <person name="Nielsen K.F."/>
            <person name="Frisvad J.C."/>
            <person name="Workman M."/>
            <person name="Nielsen J."/>
        </authorList>
    </citation>
    <scope>NUCLEOTIDE SEQUENCE [LARGE SCALE GENOMIC DNA]</scope>
    <source>
        <strain evidence="6">IBT 4502</strain>
    </source>
</reference>
<evidence type="ECO:0000313" key="5">
    <source>
        <dbReference type="EMBL" id="OQD60814.1"/>
    </source>
</evidence>
<dbReference type="STRING" id="60169.A0A1V6N812"/>
<organism evidence="5 6">
    <name type="scientific">Penicillium polonicum</name>
    <dbReference type="NCBI Taxonomy" id="60169"/>
    <lineage>
        <taxon>Eukaryota</taxon>
        <taxon>Fungi</taxon>
        <taxon>Dikarya</taxon>
        <taxon>Ascomycota</taxon>
        <taxon>Pezizomycotina</taxon>
        <taxon>Eurotiomycetes</taxon>
        <taxon>Eurotiomycetidae</taxon>
        <taxon>Eurotiales</taxon>
        <taxon>Aspergillaceae</taxon>
        <taxon>Penicillium</taxon>
    </lineage>
</organism>
<dbReference type="Pfam" id="PF00023">
    <property type="entry name" value="Ank"/>
    <property type="match status" value="1"/>
</dbReference>
<dbReference type="EMBL" id="MDYM01000020">
    <property type="protein sequence ID" value="OQD60814.1"/>
    <property type="molecule type" value="Genomic_DNA"/>
</dbReference>